<dbReference type="InterPro" id="IPR001077">
    <property type="entry name" value="COMT_C"/>
</dbReference>
<gene>
    <name evidence="5" type="ORF">ATNIH1004_010906</name>
</gene>
<proteinExistence type="predicted"/>
<keyword evidence="2" id="KW-0808">Transferase</keyword>
<dbReference type="SUPFAM" id="SSF53335">
    <property type="entry name" value="S-adenosyl-L-methionine-dependent methyltransferases"/>
    <property type="match status" value="1"/>
</dbReference>
<evidence type="ECO:0000313" key="5">
    <source>
        <dbReference type="EMBL" id="KAA8641967.1"/>
    </source>
</evidence>
<dbReference type="GO" id="GO:0044550">
    <property type="term" value="P:secondary metabolite biosynthetic process"/>
    <property type="evidence" value="ECO:0007669"/>
    <property type="project" value="UniProtKB-ARBA"/>
</dbReference>
<reference evidence="5 6" key="1">
    <citation type="submission" date="2019-08" db="EMBL/GenBank/DDBJ databases">
        <title>The genome sequence of a newly discovered highly antifungal drug resistant Aspergillus species, Aspergillus tanneri NIH 1004.</title>
        <authorList>
            <person name="Mounaud S."/>
            <person name="Singh I."/>
            <person name="Joardar V."/>
            <person name="Pakala S."/>
            <person name="Pakala S."/>
            <person name="Venepally P."/>
            <person name="Chung J.K."/>
            <person name="Losada L."/>
            <person name="Nierman W.C."/>
        </authorList>
    </citation>
    <scope>NUCLEOTIDE SEQUENCE [LARGE SCALE GENOMIC DNA]</scope>
    <source>
        <strain evidence="5 6">NIH1004</strain>
    </source>
</reference>
<dbReference type="OrthoDB" id="1535081at2759"/>
<dbReference type="InterPro" id="IPR016461">
    <property type="entry name" value="COMT-like"/>
</dbReference>
<dbReference type="GO" id="GO:0032259">
    <property type="term" value="P:methylation"/>
    <property type="evidence" value="ECO:0007669"/>
    <property type="project" value="UniProtKB-KW"/>
</dbReference>
<dbReference type="Gene3D" id="3.40.50.150">
    <property type="entry name" value="Vaccinia Virus protein VP39"/>
    <property type="match status" value="1"/>
</dbReference>
<dbReference type="EMBL" id="QUQM01000008">
    <property type="protein sequence ID" value="KAA8641967.1"/>
    <property type="molecule type" value="Genomic_DNA"/>
</dbReference>
<dbReference type="InterPro" id="IPR029063">
    <property type="entry name" value="SAM-dependent_MTases_sf"/>
</dbReference>
<accession>A0A5M9MG80</accession>
<dbReference type="PANTHER" id="PTHR43712">
    <property type="entry name" value="PUTATIVE (AFU_ORTHOLOGUE AFUA_4G14580)-RELATED"/>
    <property type="match status" value="1"/>
</dbReference>
<name>A0A5M9MG80_9EURO</name>
<evidence type="ECO:0000313" key="6">
    <source>
        <dbReference type="Proteomes" id="UP000324241"/>
    </source>
</evidence>
<evidence type="ECO:0000256" key="1">
    <source>
        <dbReference type="ARBA" id="ARBA00022603"/>
    </source>
</evidence>
<protein>
    <recommendedName>
        <fullName evidence="4">O-methyltransferase C-terminal domain-containing protein</fullName>
    </recommendedName>
</protein>
<dbReference type="RefSeq" id="XP_033421329.1">
    <property type="nucleotide sequence ID" value="XM_033575474.1"/>
</dbReference>
<dbReference type="VEuPathDB" id="FungiDB:EYZ11_006248"/>
<comment type="caution">
    <text evidence="5">The sequence shown here is derived from an EMBL/GenBank/DDBJ whole genome shotgun (WGS) entry which is preliminary data.</text>
</comment>
<evidence type="ECO:0000259" key="4">
    <source>
        <dbReference type="Pfam" id="PF00891"/>
    </source>
</evidence>
<keyword evidence="1" id="KW-0489">Methyltransferase</keyword>
<feature type="domain" description="O-methyltransferase C-terminal" evidence="4">
    <location>
        <begin position="200"/>
        <end position="347"/>
    </location>
</feature>
<dbReference type="Pfam" id="PF00891">
    <property type="entry name" value="Methyltransf_2"/>
    <property type="match status" value="1"/>
</dbReference>
<evidence type="ECO:0000256" key="3">
    <source>
        <dbReference type="ARBA" id="ARBA00022691"/>
    </source>
</evidence>
<evidence type="ECO:0000256" key="2">
    <source>
        <dbReference type="ARBA" id="ARBA00022679"/>
    </source>
</evidence>
<dbReference type="PROSITE" id="PS51683">
    <property type="entry name" value="SAM_OMT_II"/>
    <property type="match status" value="1"/>
</dbReference>
<sequence length="367" mass="40606">MASSPAAMAVADTVSSPPALGFVPVAAHFQLFDRLVQLNRPSTAEEVQDTYINSLGEGNEEFKPNLPLFQDTLFAMACLGFVDVSSDELYSPNDITRHLVTTPSALHGCLHFTREALLGAAFVMRKLEANNFEYPFKEQETPIQHAYKLMGQEELSKQHTYSIMAAEGRMPSFNKFMVGKFMKTSTMPERVKKLGYDLQHILSDPEVSTSVAMVDIGGGSGELLLEVKETFPYLKASELVVQEFNDAIVDVPGITLATWDFKGNSPQPIKGALIYNLGHVVHNLPDLEAVNLLQKISEAMANYSRLLIHEFSKNVNNGKLHTTMVVLFGGRHRTPSEWHQLAALAGLRVTFEAYPSFGAGLIEMRKL</sequence>
<dbReference type="PANTHER" id="PTHR43712:SF18">
    <property type="entry name" value="PUTATIVE (AFU_ORTHOLOGUE AFUA_4G14240)-RELATED"/>
    <property type="match status" value="1"/>
</dbReference>
<dbReference type="Proteomes" id="UP000324241">
    <property type="component" value="Unassembled WGS sequence"/>
</dbReference>
<dbReference type="AlphaFoldDB" id="A0A5M9MG80"/>
<dbReference type="GO" id="GO:0008171">
    <property type="term" value="F:O-methyltransferase activity"/>
    <property type="evidence" value="ECO:0007669"/>
    <property type="project" value="InterPro"/>
</dbReference>
<keyword evidence="3" id="KW-0949">S-adenosyl-L-methionine</keyword>
<dbReference type="GeneID" id="54333607"/>
<organism evidence="5 6">
    <name type="scientific">Aspergillus tanneri</name>
    <dbReference type="NCBI Taxonomy" id="1220188"/>
    <lineage>
        <taxon>Eukaryota</taxon>
        <taxon>Fungi</taxon>
        <taxon>Dikarya</taxon>
        <taxon>Ascomycota</taxon>
        <taxon>Pezizomycotina</taxon>
        <taxon>Eurotiomycetes</taxon>
        <taxon>Eurotiomycetidae</taxon>
        <taxon>Eurotiales</taxon>
        <taxon>Aspergillaceae</taxon>
        <taxon>Aspergillus</taxon>
        <taxon>Aspergillus subgen. Circumdati</taxon>
    </lineage>
</organism>